<gene>
    <name evidence="2" type="ORF">GLAREA_03799</name>
</gene>
<dbReference type="GO" id="GO:0006629">
    <property type="term" value="P:lipid metabolic process"/>
    <property type="evidence" value="ECO:0007669"/>
    <property type="project" value="TreeGrafter"/>
</dbReference>
<accession>S3CWW4</accession>
<keyword evidence="1" id="KW-0732">Signal</keyword>
<organism evidence="2 3">
    <name type="scientific">Glarea lozoyensis (strain ATCC 20868 / MF5171)</name>
    <dbReference type="NCBI Taxonomy" id="1116229"/>
    <lineage>
        <taxon>Eukaryota</taxon>
        <taxon>Fungi</taxon>
        <taxon>Dikarya</taxon>
        <taxon>Ascomycota</taxon>
        <taxon>Pezizomycotina</taxon>
        <taxon>Leotiomycetes</taxon>
        <taxon>Helotiales</taxon>
        <taxon>Helotiaceae</taxon>
        <taxon>Glarea</taxon>
    </lineage>
</organism>
<dbReference type="RefSeq" id="XP_008082243.1">
    <property type="nucleotide sequence ID" value="XM_008084052.1"/>
</dbReference>
<dbReference type="PANTHER" id="PTHR37981:SF1">
    <property type="entry name" value="SGNH HYDROLASE-TYPE ESTERASE DOMAIN-CONTAINING PROTEIN"/>
    <property type="match status" value="1"/>
</dbReference>
<feature type="chain" id="PRO_5004518998" evidence="1">
    <location>
        <begin position="23"/>
        <end position="659"/>
    </location>
</feature>
<proteinExistence type="predicted"/>
<dbReference type="GO" id="GO:0016788">
    <property type="term" value="F:hydrolase activity, acting on ester bonds"/>
    <property type="evidence" value="ECO:0007669"/>
    <property type="project" value="InterPro"/>
</dbReference>
<dbReference type="OrthoDB" id="3499752at2759"/>
<protein>
    <submittedName>
        <fullName evidence="2">SGNH hydrolase</fullName>
    </submittedName>
</protein>
<reference evidence="2 3" key="1">
    <citation type="journal article" date="2013" name="BMC Genomics">
        <title>Genomics-driven discovery of the pneumocandin biosynthetic gene cluster in the fungus Glarea lozoyensis.</title>
        <authorList>
            <person name="Chen L."/>
            <person name="Yue Q."/>
            <person name="Zhang X."/>
            <person name="Xiang M."/>
            <person name="Wang C."/>
            <person name="Li S."/>
            <person name="Che Y."/>
            <person name="Ortiz-Lopez F.J."/>
            <person name="Bills G.F."/>
            <person name="Liu X."/>
            <person name="An Z."/>
        </authorList>
    </citation>
    <scope>NUCLEOTIDE SEQUENCE [LARGE SCALE GENOMIC DNA]</scope>
    <source>
        <strain evidence="3">ATCC 20868 / MF5171</strain>
    </source>
</reference>
<dbReference type="EMBL" id="KE145363">
    <property type="protein sequence ID" value="EPE30832.1"/>
    <property type="molecule type" value="Genomic_DNA"/>
</dbReference>
<dbReference type="Pfam" id="PF18647">
    <property type="entry name" value="Fungal_lectin_2"/>
    <property type="match status" value="1"/>
</dbReference>
<evidence type="ECO:0000256" key="1">
    <source>
        <dbReference type="SAM" id="SignalP"/>
    </source>
</evidence>
<dbReference type="Proteomes" id="UP000016922">
    <property type="component" value="Unassembled WGS sequence"/>
</dbReference>
<feature type="signal peptide" evidence="1">
    <location>
        <begin position="1"/>
        <end position="22"/>
    </location>
</feature>
<dbReference type="KEGG" id="glz:GLAREA_03799"/>
<sequence>MRFVYPRRALLIFLALLGSVLSLPQPIKLRDNSKNKAHSGGVSLEWAVIGDSWASGVAYNSSNVYQPTDAENCFRTTESWGAQMAQDSSWSRDPQVLNFAACGGTLMDDLKRQMEEKAGNPQLVWGMFGGNNAYFGAIARACIYQPLDPGHPFGWGKAWDEDEDGTGVCKQNLQMAKEYLDKPSSMRKAFTNALDDILNVAQGNRALDYSFDLYVSSYVRFFDDTTDDCDEWTFAHNRLSVGRPKLVKGLRKTINEKILQLNNIQADVIQNYKPPATDPKLVNVNIKNFQPDYLFDGHRFCEKGRSLEDQYYHKDLWLWNLQYNDDKTGEEGGAVTGNDGVKQMASTSSAGVNVTEGFQTVLGADTNPDAIIPPDQDAHTQQYGFGWTARPFHPKFDGHTALKDAFIKKMQDDRVPGIVLPDVAPPPEVPELVAPTPPPPPNIDKKCWGVGTGKFLSREMLATLIETEFCPTAVKQGVLDVGAGSLSRRYNEGSMEDVTIAIEWVPGLPFQPNMKDCVDRLLGDLTDGCDGNDPNNIDNSKAGGLVKVGEVTYRIDPQTSRQSATLTRWAGCDSVYKALFNDNNVWGRGFANADFGADLKQTVADRCALFPDTWSFSYGLGPDGREWEAKFRTGIWQNKCLGHLVSDVSGTGVDCQGRG</sequence>
<dbReference type="SUPFAM" id="SSF52266">
    <property type="entry name" value="SGNH hydrolase"/>
    <property type="match status" value="1"/>
</dbReference>
<evidence type="ECO:0000313" key="2">
    <source>
        <dbReference type="EMBL" id="EPE30832.1"/>
    </source>
</evidence>
<name>S3CWW4_GLAL2</name>
<keyword evidence="3" id="KW-1185">Reference proteome</keyword>
<dbReference type="AlphaFoldDB" id="S3CWW4"/>
<evidence type="ECO:0000313" key="3">
    <source>
        <dbReference type="Proteomes" id="UP000016922"/>
    </source>
</evidence>
<dbReference type="HOGENOM" id="CLU_025340_0_0_1"/>
<dbReference type="PANTHER" id="PTHR37981">
    <property type="entry name" value="LIPASE 2"/>
    <property type="match status" value="1"/>
</dbReference>
<dbReference type="GeneID" id="19462854"/>
<dbReference type="InterPro" id="IPR036514">
    <property type="entry name" value="SGNH_hydro_sf"/>
</dbReference>
<dbReference type="InterPro" id="IPR037460">
    <property type="entry name" value="SEST-like"/>
</dbReference>
<dbReference type="Gene3D" id="3.40.50.1110">
    <property type="entry name" value="SGNH hydrolase"/>
    <property type="match status" value="1"/>
</dbReference>
<keyword evidence="2" id="KW-0378">Hydrolase</keyword>
<dbReference type="eggNOG" id="ENOG502QVBV">
    <property type="taxonomic scope" value="Eukaryota"/>
</dbReference>